<proteinExistence type="predicted"/>
<organism evidence="1 2">
    <name type="scientific">Marininema halotolerans</name>
    <dbReference type="NCBI Taxonomy" id="1155944"/>
    <lineage>
        <taxon>Bacteria</taxon>
        <taxon>Bacillati</taxon>
        <taxon>Bacillota</taxon>
        <taxon>Bacilli</taxon>
        <taxon>Bacillales</taxon>
        <taxon>Thermoactinomycetaceae</taxon>
        <taxon>Marininema</taxon>
    </lineage>
</organism>
<dbReference type="EMBL" id="FPAA01000019">
    <property type="protein sequence ID" value="SFT03772.1"/>
    <property type="molecule type" value="Genomic_DNA"/>
</dbReference>
<dbReference type="AlphaFoldDB" id="A0A1I6UQN8"/>
<sequence>MYLPELEVCSNCGDQYDANEISEGLQRFCSADCFIDFHIPEGDGIFETL</sequence>
<protein>
    <submittedName>
        <fullName evidence="1">Uncharacterized protein</fullName>
    </submittedName>
</protein>
<name>A0A1I6UQN8_9BACL</name>
<evidence type="ECO:0000313" key="1">
    <source>
        <dbReference type="EMBL" id="SFT03772.1"/>
    </source>
</evidence>
<keyword evidence="2" id="KW-1185">Reference proteome</keyword>
<gene>
    <name evidence="1" type="ORF">SAMN05444972_11913</name>
</gene>
<accession>A0A1I6UQN8</accession>
<dbReference type="Proteomes" id="UP000198660">
    <property type="component" value="Unassembled WGS sequence"/>
</dbReference>
<evidence type="ECO:0000313" key="2">
    <source>
        <dbReference type="Proteomes" id="UP000198660"/>
    </source>
</evidence>
<reference evidence="2" key="1">
    <citation type="submission" date="2016-10" db="EMBL/GenBank/DDBJ databases">
        <authorList>
            <person name="Varghese N."/>
            <person name="Submissions S."/>
        </authorList>
    </citation>
    <scope>NUCLEOTIDE SEQUENCE [LARGE SCALE GENOMIC DNA]</scope>
    <source>
        <strain evidence="2">DSM 45789</strain>
    </source>
</reference>